<dbReference type="GO" id="GO:0004070">
    <property type="term" value="F:aspartate carbamoyltransferase activity"/>
    <property type="evidence" value="ECO:0007669"/>
    <property type="project" value="UniProtKB-UniRule"/>
</dbReference>
<evidence type="ECO:0000256" key="1">
    <source>
        <dbReference type="ARBA" id="ARBA00004852"/>
    </source>
</evidence>
<sequence length="337" mass="38733">MQQFQGGPMLNNRPRHILRSDQFDREFLDYLYSLVNLIRRYDKSKEGLLYLQSLLPHVRGMLYFTQPSTRTFMSFHSACSILGVKTSEIRDSATSSEKKGESIEDSLRTFSSYVDLIVMRSPEAGLCERIATLLDSTPRPVPIINAGSGPDEHPTQALLDIYTLRRSFKGNQIDGKKICMVGDLKRGRTVRSLSRLLANYHDVSITFVSPEQFRIEQDLRDCLTNKAVPFTETTDFEGAIQDADAIYMTRIQDEWDEHSESSSVDHSDFCLHYDHLDSIKEDCVIMHPLPRRDEIDPKIDADPRAKYWRQERNGMWVRVALIAILMGVDHQVMLPEL</sequence>
<evidence type="ECO:0000259" key="11">
    <source>
        <dbReference type="Pfam" id="PF02729"/>
    </source>
</evidence>
<dbReference type="GO" id="GO:0006207">
    <property type="term" value="P:'de novo' pyrimidine nucleobase biosynthetic process"/>
    <property type="evidence" value="ECO:0007669"/>
    <property type="project" value="InterPro"/>
</dbReference>
<evidence type="ECO:0000256" key="7">
    <source>
        <dbReference type="ARBA" id="ARBA00048859"/>
    </source>
</evidence>
<dbReference type="Gene3D" id="3.40.50.1370">
    <property type="entry name" value="Aspartate/ornithine carbamoyltransferase"/>
    <property type="match status" value="2"/>
</dbReference>
<comment type="function">
    <text evidence="6">Catalyzes the condensation of carbamoyl phosphate and aspartate to form carbamoyl aspartate and inorganic phosphate, the committed step in the de novo pyrimidine nucleotide biosynthesis pathway.</text>
</comment>
<dbReference type="AlphaFoldDB" id="A0A1T2KYA1"/>
<feature type="domain" description="Aspartate/ornithine carbamoyltransferase carbamoyl-P binding" evidence="11">
    <location>
        <begin position="15"/>
        <end position="165"/>
    </location>
</feature>
<evidence type="ECO:0000313" key="13">
    <source>
        <dbReference type="Proteomes" id="UP000190896"/>
    </source>
</evidence>
<organism evidence="12 13">
    <name type="scientific">Solemya velesiana gill symbiont</name>
    <dbReference type="NCBI Taxonomy" id="1918948"/>
    <lineage>
        <taxon>Bacteria</taxon>
        <taxon>Pseudomonadati</taxon>
        <taxon>Pseudomonadota</taxon>
        <taxon>Gammaproteobacteria</taxon>
        <taxon>sulfur-oxidizing symbionts</taxon>
    </lineage>
</organism>
<dbReference type="Proteomes" id="UP000190896">
    <property type="component" value="Unassembled WGS sequence"/>
</dbReference>
<evidence type="ECO:0000256" key="4">
    <source>
        <dbReference type="ARBA" id="ARBA00022679"/>
    </source>
</evidence>
<name>A0A1T2KYA1_9GAMM</name>
<dbReference type="InterPro" id="IPR006131">
    <property type="entry name" value="Asp_carbamoyltransf_Asp/Orn-bd"/>
</dbReference>
<dbReference type="PANTHER" id="PTHR45753:SF6">
    <property type="entry name" value="ASPARTATE CARBAMOYLTRANSFERASE"/>
    <property type="match status" value="1"/>
</dbReference>
<dbReference type="Pfam" id="PF02729">
    <property type="entry name" value="OTCace_N"/>
    <property type="match status" value="1"/>
</dbReference>
<dbReference type="InterPro" id="IPR006132">
    <property type="entry name" value="Asp/Orn_carbamoyltranf_P-bd"/>
</dbReference>
<gene>
    <name evidence="12" type="ORF">BOW51_00030</name>
</gene>
<dbReference type="PANTHER" id="PTHR45753">
    <property type="entry name" value="ORNITHINE CARBAMOYLTRANSFERASE, MITOCHONDRIAL"/>
    <property type="match status" value="1"/>
</dbReference>
<dbReference type="UniPathway" id="UPA00070">
    <property type="reaction ID" value="UER00116"/>
</dbReference>
<feature type="domain" description="Aspartate/ornithine carbamoyltransferase Asp/Orn-binding" evidence="10">
    <location>
        <begin position="174"/>
        <end position="324"/>
    </location>
</feature>
<evidence type="ECO:0000259" key="10">
    <source>
        <dbReference type="Pfam" id="PF00185"/>
    </source>
</evidence>
<dbReference type="GO" id="GO:0044205">
    <property type="term" value="P:'de novo' UMP biosynthetic process"/>
    <property type="evidence" value="ECO:0007669"/>
    <property type="project" value="UniProtKB-UniPathway"/>
</dbReference>
<protein>
    <recommendedName>
        <fullName evidence="3 8">Aspartate carbamoyltransferase</fullName>
        <ecNumber evidence="3 8">2.1.3.2</ecNumber>
    </recommendedName>
</protein>
<accession>A0A1T2KYA1</accession>
<evidence type="ECO:0000256" key="5">
    <source>
        <dbReference type="ARBA" id="ARBA00022975"/>
    </source>
</evidence>
<keyword evidence="13" id="KW-1185">Reference proteome</keyword>
<comment type="caution">
    <text evidence="12">The sequence shown here is derived from an EMBL/GenBank/DDBJ whole genome shotgun (WGS) entry which is preliminary data.</text>
</comment>
<evidence type="ECO:0000313" key="12">
    <source>
        <dbReference type="EMBL" id="OOZ37839.1"/>
    </source>
</evidence>
<evidence type="ECO:0000256" key="8">
    <source>
        <dbReference type="NCBIfam" id="TIGR00670"/>
    </source>
</evidence>
<dbReference type="EC" id="2.1.3.2" evidence="3 8"/>
<dbReference type="GO" id="GO:0006520">
    <property type="term" value="P:amino acid metabolic process"/>
    <property type="evidence" value="ECO:0007669"/>
    <property type="project" value="InterPro"/>
</dbReference>
<comment type="similarity">
    <text evidence="2">Belongs to the aspartate/ornithine carbamoyltransferase superfamily. ATCase family.</text>
</comment>
<comment type="pathway">
    <text evidence="1">Pyrimidine metabolism; UMP biosynthesis via de novo pathway; (S)-dihydroorotate from bicarbonate: step 2/3.</text>
</comment>
<evidence type="ECO:0000256" key="6">
    <source>
        <dbReference type="ARBA" id="ARBA00043884"/>
    </source>
</evidence>
<dbReference type="InterPro" id="IPR002082">
    <property type="entry name" value="Asp_carbamoyltransf"/>
</dbReference>
<keyword evidence="5" id="KW-0665">Pyrimidine biosynthesis</keyword>
<keyword evidence="4 9" id="KW-0808">Transferase</keyword>
<dbReference type="InterPro" id="IPR006130">
    <property type="entry name" value="Asp/Orn_carbamoylTrfase"/>
</dbReference>
<dbReference type="Pfam" id="PF00185">
    <property type="entry name" value="OTCace"/>
    <property type="match status" value="1"/>
</dbReference>
<comment type="catalytic activity">
    <reaction evidence="7">
        <text>carbamoyl phosphate + L-aspartate = N-carbamoyl-L-aspartate + phosphate + H(+)</text>
        <dbReference type="Rhea" id="RHEA:20013"/>
        <dbReference type="ChEBI" id="CHEBI:15378"/>
        <dbReference type="ChEBI" id="CHEBI:29991"/>
        <dbReference type="ChEBI" id="CHEBI:32814"/>
        <dbReference type="ChEBI" id="CHEBI:43474"/>
        <dbReference type="ChEBI" id="CHEBI:58228"/>
        <dbReference type="EC" id="2.1.3.2"/>
    </reaction>
</comment>
<dbReference type="NCBIfam" id="TIGR00670">
    <property type="entry name" value="asp_carb_tr"/>
    <property type="match status" value="1"/>
</dbReference>
<dbReference type="GO" id="GO:0016597">
    <property type="term" value="F:amino acid binding"/>
    <property type="evidence" value="ECO:0007669"/>
    <property type="project" value="InterPro"/>
</dbReference>
<evidence type="ECO:0000256" key="3">
    <source>
        <dbReference type="ARBA" id="ARBA00013008"/>
    </source>
</evidence>
<dbReference type="SUPFAM" id="SSF53671">
    <property type="entry name" value="Aspartate/ornithine carbamoyltransferase"/>
    <property type="match status" value="1"/>
</dbReference>
<evidence type="ECO:0000256" key="9">
    <source>
        <dbReference type="RuleBase" id="RU003634"/>
    </source>
</evidence>
<dbReference type="FunFam" id="3.40.50.1370:FF:000002">
    <property type="entry name" value="Aspartate carbamoyltransferase 2"/>
    <property type="match status" value="1"/>
</dbReference>
<evidence type="ECO:0000256" key="2">
    <source>
        <dbReference type="ARBA" id="ARBA00008896"/>
    </source>
</evidence>
<proteinExistence type="inferred from homology"/>
<dbReference type="InterPro" id="IPR036901">
    <property type="entry name" value="Asp/Orn_carbamoylTrfase_sf"/>
</dbReference>
<dbReference type="PRINTS" id="PR00101">
    <property type="entry name" value="ATCASE"/>
</dbReference>
<reference evidence="12 13" key="1">
    <citation type="submission" date="2016-11" db="EMBL/GenBank/DDBJ databases">
        <title>Mixed transmission modes and dynamic genome evolution in an obligate animal-bacterial symbiosis.</title>
        <authorList>
            <person name="Russell S.L."/>
            <person name="Corbett-Detig R.B."/>
            <person name="Cavanaugh C.M."/>
        </authorList>
    </citation>
    <scope>NUCLEOTIDE SEQUENCE [LARGE SCALE GENOMIC DNA]</scope>
    <source>
        <strain evidence="12">Se-Cadez</strain>
    </source>
</reference>
<dbReference type="PRINTS" id="PR00100">
    <property type="entry name" value="AOTCASE"/>
</dbReference>
<dbReference type="EMBL" id="MPRJ01000001">
    <property type="protein sequence ID" value="OOZ37839.1"/>
    <property type="molecule type" value="Genomic_DNA"/>
</dbReference>